<dbReference type="SUPFAM" id="SSF49562">
    <property type="entry name" value="C2 domain (Calcium/lipid-binding domain, CaLB)"/>
    <property type="match status" value="1"/>
</dbReference>
<evidence type="ECO:0000256" key="7">
    <source>
        <dbReference type="ARBA" id="ARBA00022840"/>
    </source>
</evidence>
<dbReference type="Gene3D" id="2.60.40.150">
    <property type="entry name" value="C2 domain"/>
    <property type="match status" value="1"/>
</dbReference>
<reference evidence="11 12" key="1">
    <citation type="journal article" date="2017" name="Gigascience">
        <title>Draft genome of the honey bee ectoparasitic mite, Tropilaelaps mercedesae, is shaped by the parasitic life history.</title>
        <authorList>
            <person name="Dong X."/>
            <person name="Armstrong S.D."/>
            <person name="Xia D."/>
            <person name="Makepeace B.L."/>
            <person name="Darby A.C."/>
            <person name="Kadowaki T."/>
        </authorList>
    </citation>
    <scope>NUCLEOTIDE SEQUENCE [LARGE SCALE GENOMIC DNA]</scope>
    <source>
        <strain evidence="11">Wuxi-XJTLU</strain>
    </source>
</reference>
<keyword evidence="5" id="KW-0547">Nucleotide-binding</keyword>
<keyword evidence="6" id="KW-0418">Kinase</keyword>
<dbReference type="GO" id="GO:0004674">
    <property type="term" value="F:protein serine/threonine kinase activity"/>
    <property type="evidence" value="ECO:0007669"/>
    <property type="project" value="UniProtKB-KW"/>
</dbReference>
<name>A0A1V9X5Y2_9ACAR</name>
<evidence type="ECO:0000259" key="10">
    <source>
        <dbReference type="PROSITE" id="PS50011"/>
    </source>
</evidence>
<dbReference type="PROSITE" id="PS00108">
    <property type="entry name" value="PROTEIN_KINASE_ST"/>
    <property type="match status" value="1"/>
</dbReference>
<keyword evidence="3" id="KW-0723">Serine/threonine-protein kinase</keyword>
<dbReference type="InterPro" id="IPR000719">
    <property type="entry name" value="Prot_kinase_dom"/>
</dbReference>
<dbReference type="PROSITE" id="PS50004">
    <property type="entry name" value="C2"/>
    <property type="match status" value="1"/>
</dbReference>
<dbReference type="OrthoDB" id="6425992at2759"/>
<evidence type="ECO:0000256" key="2">
    <source>
        <dbReference type="ARBA" id="ARBA00005527"/>
    </source>
</evidence>
<dbReference type="InterPro" id="IPR035892">
    <property type="entry name" value="C2_domain_sf"/>
</dbReference>
<protein>
    <submittedName>
        <fullName evidence="11">Munc13-4-like</fullName>
    </submittedName>
</protein>
<feature type="region of interest" description="Disordered" evidence="8">
    <location>
        <begin position="19"/>
        <end position="47"/>
    </location>
</feature>
<dbReference type="SMART" id="SM00239">
    <property type="entry name" value="C2"/>
    <property type="match status" value="1"/>
</dbReference>
<evidence type="ECO:0000256" key="5">
    <source>
        <dbReference type="ARBA" id="ARBA00022741"/>
    </source>
</evidence>
<dbReference type="InParanoid" id="A0A1V9X5Y2"/>
<dbReference type="STRING" id="418985.A0A1V9X5Y2"/>
<dbReference type="SUPFAM" id="SSF56112">
    <property type="entry name" value="Protein kinase-like (PK-like)"/>
    <property type="match status" value="1"/>
</dbReference>
<evidence type="ECO:0000256" key="6">
    <source>
        <dbReference type="ARBA" id="ARBA00022777"/>
    </source>
</evidence>
<dbReference type="InterPro" id="IPR050591">
    <property type="entry name" value="GSK-3"/>
</dbReference>
<dbReference type="GO" id="GO:0030154">
    <property type="term" value="P:cell differentiation"/>
    <property type="evidence" value="ECO:0007669"/>
    <property type="project" value="TreeGrafter"/>
</dbReference>
<dbReference type="AlphaFoldDB" id="A0A1V9X5Y2"/>
<dbReference type="PANTHER" id="PTHR24057:SF0">
    <property type="entry name" value="PROTEIN KINASE SHAGGY-RELATED"/>
    <property type="match status" value="1"/>
</dbReference>
<evidence type="ECO:0000256" key="8">
    <source>
        <dbReference type="SAM" id="MobiDB-lite"/>
    </source>
</evidence>
<evidence type="ECO:0000259" key="9">
    <source>
        <dbReference type="PROSITE" id="PS50004"/>
    </source>
</evidence>
<dbReference type="EMBL" id="MNPL01023283">
    <property type="protein sequence ID" value="OQR68826.1"/>
    <property type="molecule type" value="Genomic_DNA"/>
</dbReference>
<dbReference type="CDD" id="cd04009">
    <property type="entry name" value="C2B_Munc13-like"/>
    <property type="match status" value="1"/>
</dbReference>
<keyword evidence="7" id="KW-0067">ATP-binding</keyword>
<evidence type="ECO:0000256" key="3">
    <source>
        <dbReference type="ARBA" id="ARBA00022527"/>
    </source>
</evidence>
<evidence type="ECO:0000313" key="11">
    <source>
        <dbReference type="EMBL" id="OQR68826.1"/>
    </source>
</evidence>
<dbReference type="GO" id="GO:0005634">
    <property type="term" value="C:nucleus"/>
    <property type="evidence" value="ECO:0007669"/>
    <property type="project" value="TreeGrafter"/>
</dbReference>
<dbReference type="PANTHER" id="PTHR24057">
    <property type="entry name" value="GLYCOGEN SYNTHASE KINASE-3 ALPHA"/>
    <property type="match status" value="1"/>
</dbReference>
<dbReference type="Pfam" id="PF00168">
    <property type="entry name" value="C2"/>
    <property type="match status" value="1"/>
</dbReference>
<dbReference type="Gene3D" id="3.30.200.20">
    <property type="entry name" value="Phosphorylase Kinase, domain 1"/>
    <property type="match status" value="1"/>
</dbReference>
<keyword evidence="12" id="KW-1185">Reference proteome</keyword>
<dbReference type="GO" id="GO:0007165">
    <property type="term" value="P:signal transduction"/>
    <property type="evidence" value="ECO:0007669"/>
    <property type="project" value="TreeGrafter"/>
</dbReference>
<sequence>MGKKREVHILPFFTNWYKGRKSDSDQPLRKDRAQSDSRTNVPRSADEKSWDEALVDAVNGTNEIQLRYRVLDECGKGTFGTVFKIEVDTLDPDEKVLAMKVIKHKKRAKMREINMMKTMHHVNLIKLRYHCTIGLCQLRVRQMLFMDFMPESLHAIILRHKKERMPIPPTLVRCFIYQVCRGLSFMHYRGIAHRDLKPLNILVDVPQGTLKICDFGSAKMLADGVPNTAYICSRWYRAPELLYGNKRYTCSVDVWSVGCCLGEMLRLMPIFRGSSTADQLEKIMKVLGAPTRREAAKLGGDIFQSNYPPRDLDSFFECRTSKLTRTFLLRLLRYAPCDRPTAWESLVDPFFDELRAPNCCLPNSGPLPDLFNFTEEELEYNTQLNAHLLPKQRHVGIAQFSPQDLDRLLKLHKADTQYLIEMYCLQRLEEQRRQSQTTAASGQGGASPYGYLSVRTFYNASADSLTVDVMNARDLLPLDPNGYSDPFVLVELQPRHLFPNCPQHRTRVQKRTLYPLFDETFEFSVTVDKCRQEVALLCFTVMDHDMMTRNDFEGEAFLPLTQVPGVNGGENIRNITPMDLPLLQPKEKNEILGALEARQWDREAQEFVKHQKRRKM</sequence>
<comment type="caution">
    <text evidence="11">The sequence shown here is derived from an EMBL/GenBank/DDBJ whole genome shotgun (WGS) entry which is preliminary data.</text>
</comment>
<evidence type="ECO:0000256" key="1">
    <source>
        <dbReference type="ARBA" id="ARBA00005490"/>
    </source>
</evidence>
<dbReference type="Gene3D" id="1.10.510.10">
    <property type="entry name" value="Transferase(Phosphotransferase) domain 1"/>
    <property type="match status" value="1"/>
</dbReference>
<feature type="domain" description="Protein kinase" evidence="10">
    <location>
        <begin position="68"/>
        <end position="351"/>
    </location>
</feature>
<evidence type="ECO:0000313" key="12">
    <source>
        <dbReference type="Proteomes" id="UP000192247"/>
    </source>
</evidence>
<feature type="domain" description="C2" evidence="9">
    <location>
        <begin position="448"/>
        <end position="573"/>
    </location>
</feature>
<comment type="similarity">
    <text evidence="2">Belongs to the protein kinase superfamily. CMGC Ser/Thr protein kinase family. GSK-3 subfamily.</text>
</comment>
<keyword evidence="4" id="KW-0808">Transferase</keyword>
<dbReference type="GO" id="GO:0005524">
    <property type="term" value="F:ATP binding"/>
    <property type="evidence" value="ECO:0007669"/>
    <property type="project" value="UniProtKB-KW"/>
</dbReference>
<feature type="compositionally biased region" description="Basic and acidic residues" evidence="8">
    <location>
        <begin position="20"/>
        <end position="35"/>
    </location>
</feature>
<dbReference type="Proteomes" id="UP000192247">
    <property type="component" value="Unassembled WGS sequence"/>
</dbReference>
<gene>
    <name evidence="11" type="ORF">BIW11_04489</name>
</gene>
<comment type="similarity">
    <text evidence="1">Belongs to the protein kinase superfamily. AGC Ser/Thr protein kinase family. PKC subfamily.</text>
</comment>
<proteinExistence type="inferred from homology"/>
<dbReference type="GO" id="GO:0005737">
    <property type="term" value="C:cytoplasm"/>
    <property type="evidence" value="ECO:0007669"/>
    <property type="project" value="TreeGrafter"/>
</dbReference>
<evidence type="ECO:0000256" key="4">
    <source>
        <dbReference type="ARBA" id="ARBA00022679"/>
    </source>
</evidence>
<dbReference type="InterPro" id="IPR000008">
    <property type="entry name" value="C2_dom"/>
</dbReference>
<dbReference type="InterPro" id="IPR011009">
    <property type="entry name" value="Kinase-like_dom_sf"/>
</dbReference>
<dbReference type="SMART" id="SM00220">
    <property type="entry name" value="S_TKc"/>
    <property type="match status" value="1"/>
</dbReference>
<dbReference type="FunFam" id="1.10.510.10:FF:000624">
    <property type="entry name" value="Mitogen-activated protein kinase"/>
    <property type="match status" value="1"/>
</dbReference>
<dbReference type="PROSITE" id="PS50011">
    <property type="entry name" value="PROTEIN_KINASE_DOM"/>
    <property type="match status" value="1"/>
</dbReference>
<accession>A0A1V9X5Y2</accession>
<dbReference type="InterPro" id="IPR008271">
    <property type="entry name" value="Ser/Thr_kinase_AS"/>
</dbReference>
<dbReference type="Pfam" id="PF00069">
    <property type="entry name" value="Pkinase"/>
    <property type="match status" value="1"/>
</dbReference>
<organism evidence="11 12">
    <name type="scientific">Tropilaelaps mercedesae</name>
    <dbReference type="NCBI Taxonomy" id="418985"/>
    <lineage>
        <taxon>Eukaryota</taxon>
        <taxon>Metazoa</taxon>
        <taxon>Ecdysozoa</taxon>
        <taxon>Arthropoda</taxon>
        <taxon>Chelicerata</taxon>
        <taxon>Arachnida</taxon>
        <taxon>Acari</taxon>
        <taxon>Parasitiformes</taxon>
        <taxon>Mesostigmata</taxon>
        <taxon>Gamasina</taxon>
        <taxon>Dermanyssoidea</taxon>
        <taxon>Laelapidae</taxon>
        <taxon>Tropilaelaps</taxon>
    </lineage>
</organism>